<dbReference type="GO" id="GO:0061630">
    <property type="term" value="F:ubiquitin protein ligase activity"/>
    <property type="evidence" value="ECO:0007669"/>
    <property type="project" value="InterPro"/>
</dbReference>
<dbReference type="Gene3D" id="3.30.2410.10">
    <property type="entry name" value="Hect, E3 ligase catalytic domain"/>
    <property type="match status" value="1"/>
</dbReference>
<dbReference type="InterPro" id="IPR035983">
    <property type="entry name" value="Hect_E3_ubiquitin_ligase"/>
</dbReference>
<feature type="active site" description="Glycyl thioester intermediate" evidence="3">
    <location>
        <position position="126"/>
    </location>
</feature>
<name>A0A7S4PEY0_9EUKA</name>
<dbReference type="AlphaFoldDB" id="A0A7S4PEY0"/>
<dbReference type="GO" id="GO:0043161">
    <property type="term" value="P:proteasome-mediated ubiquitin-dependent protein catabolic process"/>
    <property type="evidence" value="ECO:0007669"/>
    <property type="project" value="TreeGrafter"/>
</dbReference>
<reference evidence="5" key="1">
    <citation type="submission" date="2021-01" db="EMBL/GenBank/DDBJ databases">
        <authorList>
            <person name="Corre E."/>
            <person name="Pelletier E."/>
            <person name="Niang G."/>
            <person name="Scheremetjew M."/>
            <person name="Finn R."/>
            <person name="Kale V."/>
            <person name="Holt S."/>
            <person name="Cochrane G."/>
            <person name="Meng A."/>
            <person name="Brown T."/>
            <person name="Cohen L."/>
        </authorList>
    </citation>
    <scope>NUCLEOTIDE SEQUENCE</scope>
    <source>
        <strain evidence="5">SoJaBio B1-5/56/2</strain>
    </source>
</reference>
<accession>A0A7S4PEY0</accession>
<evidence type="ECO:0000256" key="1">
    <source>
        <dbReference type="ARBA" id="ARBA00022679"/>
    </source>
</evidence>
<organism evidence="5">
    <name type="scientific">Paramoeba aestuarina</name>
    <dbReference type="NCBI Taxonomy" id="180227"/>
    <lineage>
        <taxon>Eukaryota</taxon>
        <taxon>Amoebozoa</taxon>
        <taxon>Discosea</taxon>
        <taxon>Flabellinia</taxon>
        <taxon>Dactylopodida</taxon>
        <taxon>Paramoebidae</taxon>
        <taxon>Paramoeba</taxon>
    </lineage>
</organism>
<keyword evidence="1" id="KW-0808">Transferase</keyword>
<sequence>MNAFTYGFNRVFPMEKLKLFQIHELENLICGATDTETDAFWCISALEDSIKCDHGYSTGSKVIQNLFSVMSNFTRKQKIEFLVFVTGSPRLPIQGWKGLNPPLTIVLSNPEPPFDPSDFLPTVSTCFHYLKLPEYPNIEILETKLKLSMESKSRFHLS</sequence>
<dbReference type="PROSITE" id="PS50237">
    <property type="entry name" value="HECT"/>
    <property type="match status" value="1"/>
</dbReference>
<dbReference type="GO" id="GO:0000209">
    <property type="term" value="P:protein polyubiquitination"/>
    <property type="evidence" value="ECO:0007669"/>
    <property type="project" value="TreeGrafter"/>
</dbReference>
<evidence type="ECO:0000256" key="3">
    <source>
        <dbReference type="PROSITE-ProRule" id="PRU00104"/>
    </source>
</evidence>
<gene>
    <name evidence="5" type="ORF">NAES01612_LOCUS22826</name>
</gene>
<keyword evidence="2 3" id="KW-0833">Ubl conjugation pathway</keyword>
<protein>
    <recommendedName>
        <fullName evidence="4">HECT domain-containing protein</fullName>
    </recommendedName>
</protein>
<dbReference type="InterPro" id="IPR045322">
    <property type="entry name" value="HECTD1/TRIP12-like"/>
</dbReference>
<dbReference type="PANTHER" id="PTHR45670">
    <property type="entry name" value="E3 UBIQUITIN-PROTEIN LIGASE TRIP12"/>
    <property type="match status" value="1"/>
</dbReference>
<dbReference type="EMBL" id="HBKR01034905">
    <property type="protein sequence ID" value="CAE2332689.1"/>
    <property type="molecule type" value="Transcribed_RNA"/>
</dbReference>
<evidence type="ECO:0000313" key="5">
    <source>
        <dbReference type="EMBL" id="CAE2332689.1"/>
    </source>
</evidence>
<feature type="domain" description="HECT" evidence="4">
    <location>
        <begin position="1"/>
        <end position="158"/>
    </location>
</feature>
<dbReference type="SUPFAM" id="SSF56204">
    <property type="entry name" value="Hect, E3 ligase catalytic domain"/>
    <property type="match status" value="1"/>
</dbReference>
<proteinExistence type="predicted"/>
<evidence type="ECO:0000259" key="4">
    <source>
        <dbReference type="PROSITE" id="PS50237"/>
    </source>
</evidence>
<dbReference type="GO" id="GO:0016607">
    <property type="term" value="C:nuclear speck"/>
    <property type="evidence" value="ECO:0007669"/>
    <property type="project" value="TreeGrafter"/>
</dbReference>
<dbReference type="InterPro" id="IPR000569">
    <property type="entry name" value="HECT_dom"/>
</dbReference>
<dbReference type="PANTHER" id="PTHR45670:SF1">
    <property type="entry name" value="E3 UBIQUITIN-PROTEIN LIGASE HECTD1"/>
    <property type="match status" value="1"/>
</dbReference>
<dbReference type="Pfam" id="PF00632">
    <property type="entry name" value="HECT"/>
    <property type="match status" value="1"/>
</dbReference>
<evidence type="ECO:0000256" key="2">
    <source>
        <dbReference type="ARBA" id="ARBA00022786"/>
    </source>
</evidence>